<organism evidence="1">
    <name type="scientific">marine sediment metagenome</name>
    <dbReference type="NCBI Taxonomy" id="412755"/>
    <lineage>
        <taxon>unclassified sequences</taxon>
        <taxon>metagenomes</taxon>
        <taxon>ecological metagenomes</taxon>
    </lineage>
</organism>
<proteinExistence type="predicted"/>
<sequence>MTNQQKAESCGEFTRIGIDALQDLPYEPVIGGWALDRDCVVEAASQAGHWGRLALAEQTDNEIDEAYFRERERRWLATWGQIIKTSIDRGLSAQAGGDATIAFHRARLYFSQATGFGDYQ</sequence>
<protein>
    <submittedName>
        <fullName evidence="1">Uncharacterized protein</fullName>
    </submittedName>
</protein>
<gene>
    <name evidence="1" type="ORF">LCGC14_0609940</name>
</gene>
<evidence type="ECO:0000313" key="1">
    <source>
        <dbReference type="EMBL" id="KKN52713.1"/>
    </source>
</evidence>
<name>A0A0F9UGG3_9ZZZZ</name>
<dbReference type="EMBL" id="LAZR01001008">
    <property type="protein sequence ID" value="KKN52713.1"/>
    <property type="molecule type" value="Genomic_DNA"/>
</dbReference>
<comment type="caution">
    <text evidence="1">The sequence shown here is derived from an EMBL/GenBank/DDBJ whole genome shotgun (WGS) entry which is preliminary data.</text>
</comment>
<reference evidence="1" key="1">
    <citation type="journal article" date="2015" name="Nature">
        <title>Complex archaea that bridge the gap between prokaryotes and eukaryotes.</title>
        <authorList>
            <person name="Spang A."/>
            <person name="Saw J.H."/>
            <person name="Jorgensen S.L."/>
            <person name="Zaremba-Niedzwiedzka K."/>
            <person name="Martijn J."/>
            <person name="Lind A.E."/>
            <person name="van Eijk R."/>
            <person name="Schleper C."/>
            <person name="Guy L."/>
            <person name="Ettema T.J."/>
        </authorList>
    </citation>
    <scope>NUCLEOTIDE SEQUENCE</scope>
</reference>
<accession>A0A0F9UGG3</accession>
<dbReference type="AlphaFoldDB" id="A0A0F9UGG3"/>